<sequence>MRQIVQFDEHIRQEVAAIECKWEVIANEIFNIYHQKFITFNEDLIIEVIRIQKGKKAAQEDLFTPNYESFLEIGVENDDEYYPNAYIPIWKCKQEMFQKVGYLTRRTLSDVGKMLHKMMKEMLEERAENGERNE</sequence>
<name>A0A7V7RMJ3_9BACI</name>
<keyword evidence="2" id="KW-1185">Reference proteome</keyword>
<dbReference type="OrthoDB" id="2871148at2"/>
<evidence type="ECO:0000313" key="1">
    <source>
        <dbReference type="EMBL" id="KAB2333541.1"/>
    </source>
</evidence>
<reference evidence="1 2" key="1">
    <citation type="journal article" date="2014" name="Arch. Microbiol.">
        <title>Bacillus mesophilum sp. nov., strain IITR-54T, a novel 4-chlorobiphenyl dechlorinating bacterium.</title>
        <authorList>
            <person name="Manickam N."/>
            <person name="Singh N.K."/>
            <person name="Bajaj A."/>
            <person name="Kumar R.M."/>
            <person name="Kaur G."/>
            <person name="Kaur N."/>
            <person name="Bala M."/>
            <person name="Kumar A."/>
            <person name="Mayilraj S."/>
        </authorList>
    </citation>
    <scope>NUCLEOTIDE SEQUENCE [LARGE SCALE GENOMIC DNA]</scope>
    <source>
        <strain evidence="1 2">IITR-54</strain>
    </source>
</reference>
<protein>
    <submittedName>
        <fullName evidence="1">Uncharacterized protein</fullName>
    </submittedName>
</protein>
<organism evidence="1 2">
    <name type="scientific">Bacillus mesophilum</name>
    <dbReference type="NCBI Taxonomy" id="1071718"/>
    <lineage>
        <taxon>Bacteria</taxon>
        <taxon>Bacillati</taxon>
        <taxon>Bacillota</taxon>
        <taxon>Bacilli</taxon>
        <taxon>Bacillales</taxon>
        <taxon>Bacillaceae</taxon>
        <taxon>Bacillus</taxon>
    </lineage>
</organism>
<dbReference type="EMBL" id="WBOT01000002">
    <property type="protein sequence ID" value="KAB2333541.1"/>
    <property type="molecule type" value="Genomic_DNA"/>
</dbReference>
<accession>A0A7V7RMJ3</accession>
<proteinExistence type="predicted"/>
<evidence type="ECO:0000313" key="2">
    <source>
        <dbReference type="Proteomes" id="UP000441354"/>
    </source>
</evidence>
<dbReference type="RefSeq" id="WP_151572853.1">
    <property type="nucleotide sequence ID" value="NZ_WBOT01000002.1"/>
</dbReference>
<comment type="caution">
    <text evidence="1">The sequence shown here is derived from an EMBL/GenBank/DDBJ whole genome shotgun (WGS) entry which is preliminary data.</text>
</comment>
<gene>
    <name evidence="1" type="ORF">F7732_05455</name>
</gene>
<dbReference type="Proteomes" id="UP000441354">
    <property type="component" value="Unassembled WGS sequence"/>
</dbReference>
<dbReference type="AlphaFoldDB" id="A0A7V7RMJ3"/>